<dbReference type="Pfam" id="PF03761">
    <property type="entry name" value="DUF316"/>
    <property type="match status" value="2"/>
</dbReference>
<dbReference type="AGR" id="WB:WBGene00009416"/>
<reference evidence="3 4" key="1">
    <citation type="journal article" date="1998" name="Science">
        <title>Genome sequence of the nematode C. elegans: a platform for investigating biology.</title>
        <authorList>
            <consortium name="The C. elegans sequencing consortium"/>
            <person name="Sulson J.E."/>
            <person name="Waterston R."/>
        </authorList>
    </citation>
    <scope>NUCLEOTIDE SEQUENCE [LARGE SCALE GENOMIC DNA]</scope>
    <source>
        <strain evidence="3 4">Bristol N2</strain>
    </source>
</reference>
<dbReference type="OMA" id="SCTRENG"/>
<protein>
    <submittedName>
        <fullName evidence="3">TRYpsin-like protease</fullName>
    </submittedName>
</protein>
<sequence>MNIKVIVIFFALTGCIGCDFYKLTADENKDRASTCGKEVLERKGNETTPANVSQTDWTLKMHNIDHNPDRYYLATMISTRHVLTSARLVRNESGWRDGSRDECDGKNLVVPPSLLEKVEIPQHAQDGSKSVSNSTRCKITAAYILDGCASSYPMLTAGPLIATIDYSSQSNISVPCLAQEENLMNVSEIGDLYFIDDSYKLKHSKTTINHTYSLFYKTSIPTVFKSRHDYGILTNVVDNKMTVMAFAASDDQNTFYTMSFLYKSLCEPTGICSLPPGELVTTTTTTTPNSKPTDKFVKLTSEENEKRLETCGNEKMERKATNDTPVEVGSVNWLVTAQSTTTDHIFSATMISSRHLLFPVELNNSRNNQPTYQCDDSKRHLFIPQSNLSNFDFNLPVCDQNNQGSSVMCPPKPTKLTSGYILDGCVNSTISEPKILIGTIENVYPANTSFPCLADENSIKRSDSGFDAYFFSHSIWMHKNITVNMSTSGSLFKDPNSKLYGTSTKIVNDKETVFGIGLTGKFAVKIAYYNDVICTLAGICRQFSNDTQFPLYSNDPSSISNSTTLSFNSTQPSITSSTSPPKPLKNITPEDVEETDKDVEATTEDDGNIDNDLVVSMDFLDGVGHKIGIIELVLILIGILLSQ</sequence>
<evidence type="ECO:0000313" key="3">
    <source>
        <dbReference type="EMBL" id="CAB04288.2"/>
    </source>
</evidence>
<dbReference type="PIR" id="T21782">
    <property type="entry name" value="T21782"/>
</dbReference>
<feature type="compositionally biased region" description="Acidic residues" evidence="1">
    <location>
        <begin position="590"/>
        <end position="605"/>
    </location>
</feature>
<dbReference type="EMBL" id="BX284601">
    <property type="protein sequence ID" value="CAB04288.2"/>
    <property type="molecule type" value="Genomic_DNA"/>
</dbReference>
<dbReference type="InterPro" id="IPR005514">
    <property type="entry name" value="DUF316"/>
</dbReference>
<accession>O62231</accession>
<organism evidence="3 4">
    <name type="scientific">Caenorhabditis elegans</name>
    <dbReference type="NCBI Taxonomy" id="6239"/>
    <lineage>
        <taxon>Eukaryota</taxon>
        <taxon>Metazoa</taxon>
        <taxon>Ecdysozoa</taxon>
        <taxon>Nematoda</taxon>
        <taxon>Chromadorea</taxon>
        <taxon>Rhabditida</taxon>
        <taxon>Rhabditina</taxon>
        <taxon>Rhabditomorpha</taxon>
        <taxon>Rhabditoidea</taxon>
        <taxon>Rhabditidae</taxon>
        <taxon>Peloderinae</taxon>
        <taxon>Caenorhabditis</taxon>
    </lineage>
</organism>
<dbReference type="Proteomes" id="UP000001940">
    <property type="component" value="Chromosome I"/>
</dbReference>
<dbReference type="PROSITE" id="PS51257">
    <property type="entry name" value="PROKAR_LIPOPROTEIN"/>
    <property type="match status" value="1"/>
</dbReference>
<proteinExistence type="predicted"/>
<dbReference type="PaxDb" id="6239-F35E2.9"/>
<gene>
    <name evidence="3 5" type="primary">try-16</name>
    <name evidence="3" type="ORF">CELE_F35E2.9</name>
    <name evidence="5" type="ORF">F35E2.9</name>
</gene>
<evidence type="ECO:0000313" key="4">
    <source>
        <dbReference type="Proteomes" id="UP000001940"/>
    </source>
</evidence>
<dbReference type="PeptideAtlas" id="O62231"/>
<feature type="chain" id="PRO_5004159291" evidence="2">
    <location>
        <begin position="18"/>
        <end position="643"/>
    </location>
</feature>
<dbReference type="UCSC" id="F35E2.9">
    <property type="organism name" value="c. elegans"/>
</dbReference>
<dbReference type="GeneID" id="185291"/>
<dbReference type="PANTHER" id="PTHR34005">
    <property type="entry name" value="PROTEIN CBG15054-RELATED"/>
    <property type="match status" value="1"/>
</dbReference>
<dbReference type="DIP" id="DIP-27114N"/>
<evidence type="ECO:0000256" key="2">
    <source>
        <dbReference type="SAM" id="SignalP"/>
    </source>
</evidence>
<dbReference type="AlphaFoldDB" id="O62231"/>
<keyword evidence="2" id="KW-0732">Signal</keyword>
<feature type="signal peptide" evidence="2">
    <location>
        <begin position="1"/>
        <end position="17"/>
    </location>
</feature>
<evidence type="ECO:0000256" key="1">
    <source>
        <dbReference type="SAM" id="MobiDB-lite"/>
    </source>
</evidence>
<keyword evidence="4" id="KW-1185">Reference proteome</keyword>
<dbReference type="RefSeq" id="NP_492987.2">
    <property type="nucleotide sequence ID" value="NM_060586.4"/>
</dbReference>
<dbReference type="PANTHER" id="PTHR34005:SF2">
    <property type="entry name" value="DUF4817 DOMAIN-CONTAINING PROTEIN-RELATED"/>
    <property type="match status" value="1"/>
</dbReference>
<dbReference type="KEGG" id="cel:CELE_F35E2.9"/>
<feature type="compositionally biased region" description="Low complexity" evidence="1">
    <location>
        <begin position="569"/>
        <end position="579"/>
    </location>
</feature>
<dbReference type="WormBase" id="F35E2.9">
    <property type="protein sequence ID" value="CE38343"/>
    <property type="gene ID" value="WBGene00009416"/>
    <property type="gene designation" value="try-16"/>
</dbReference>
<dbReference type="CTD" id="185291"/>
<dbReference type="InParanoid" id="O62231"/>
<dbReference type="FunCoup" id="O62231">
    <property type="interactions" value="811"/>
</dbReference>
<dbReference type="Bgee" id="WBGene00009416">
    <property type="expression patterns" value="Expressed in adult organism and 1 other cell type or tissue"/>
</dbReference>
<feature type="region of interest" description="Disordered" evidence="1">
    <location>
        <begin position="562"/>
        <end position="605"/>
    </location>
</feature>
<dbReference type="HOGENOM" id="CLU_425936_0_0_1"/>
<evidence type="ECO:0000313" key="5">
    <source>
        <dbReference type="WormBase" id="F35E2.9"/>
    </source>
</evidence>
<name>O62231_CAEEL</name>